<evidence type="ECO:0000313" key="2">
    <source>
        <dbReference type="EMBL" id="KKK86513.1"/>
    </source>
</evidence>
<dbReference type="SUPFAM" id="SSF55608">
    <property type="entry name" value="Homing endonucleases"/>
    <property type="match status" value="1"/>
</dbReference>
<dbReference type="EMBL" id="LAZR01050811">
    <property type="protein sequence ID" value="KKK86513.1"/>
    <property type="molecule type" value="Genomic_DNA"/>
</dbReference>
<feature type="domain" description="DOD-type homing endonuclease" evidence="1">
    <location>
        <begin position="55"/>
        <end position="124"/>
    </location>
</feature>
<proteinExistence type="predicted"/>
<protein>
    <recommendedName>
        <fullName evidence="1">DOD-type homing endonuclease domain-containing protein</fullName>
    </recommendedName>
</protein>
<name>A0A0F8YYN1_9ZZZZ</name>
<dbReference type="InterPro" id="IPR004860">
    <property type="entry name" value="LAGLIDADG_dom"/>
</dbReference>
<dbReference type="PROSITE" id="PS50819">
    <property type="entry name" value="INTEIN_ENDONUCLEASE"/>
    <property type="match status" value="1"/>
</dbReference>
<evidence type="ECO:0000259" key="1">
    <source>
        <dbReference type="PROSITE" id="PS50819"/>
    </source>
</evidence>
<organism evidence="2">
    <name type="scientific">marine sediment metagenome</name>
    <dbReference type="NCBI Taxonomy" id="412755"/>
    <lineage>
        <taxon>unclassified sequences</taxon>
        <taxon>metagenomes</taxon>
        <taxon>ecological metagenomes</taxon>
    </lineage>
</organism>
<feature type="non-terminal residue" evidence="2">
    <location>
        <position position="419"/>
    </location>
</feature>
<dbReference type="InterPro" id="IPR004042">
    <property type="entry name" value="Intein_endonuc_central"/>
</dbReference>
<comment type="caution">
    <text evidence="2">The sequence shown here is derived from an EMBL/GenBank/DDBJ whole genome shotgun (WGS) entry which is preliminary data.</text>
</comment>
<dbReference type="GO" id="GO:0004519">
    <property type="term" value="F:endonuclease activity"/>
    <property type="evidence" value="ECO:0007669"/>
    <property type="project" value="InterPro"/>
</dbReference>
<feature type="non-terminal residue" evidence="2">
    <location>
        <position position="1"/>
    </location>
</feature>
<dbReference type="InterPro" id="IPR027434">
    <property type="entry name" value="Homing_endonucl"/>
</dbReference>
<reference evidence="2" key="1">
    <citation type="journal article" date="2015" name="Nature">
        <title>Complex archaea that bridge the gap between prokaryotes and eukaryotes.</title>
        <authorList>
            <person name="Spang A."/>
            <person name="Saw J.H."/>
            <person name="Jorgensen S.L."/>
            <person name="Zaremba-Niedzwiedzka K."/>
            <person name="Martijn J."/>
            <person name="Lind A.E."/>
            <person name="van Eijk R."/>
            <person name="Schleper C."/>
            <person name="Guy L."/>
            <person name="Ettema T.J."/>
        </authorList>
    </citation>
    <scope>NUCLEOTIDE SEQUENCE</scope>
</reference>
<accession>A0A0F8YYN1</accession>
<dbReference type="AlphaFoldDB" id="A0A0F8YYN1"/>
<sequence>NTMVEGEEHKGFVFNEVKMQVLTEAQKFQYPNDVSHCIDFAKHFTEHYDEFAKQLERVGLEGKRSGEKFIPEECLLSNIEYRKKLLAGLIDSDGYVNKKNHIDITTKSKRFAKDIENLVFSLGGHSNIRETKKKSQTMKEKRTYYDVNVSFENPKQIPLKVKFKKERLGNRMKHNPRHIAIECIKLKKKRVFGFEIDSSSKWYITDNWMVTHNSSFSIQVARRYLEKYFGTPHDSFDMEKYMAYTNADITEKIYSLPKYSPLIGDEAVRFAWSRDWNKAENKELAKLSTQIRTKKLIFFMNIPKLPWIDSAYREQLLDIWVWIHSSFAEGKKTGYAMIFEPDRNQAETDSWHLDTLKKHMRKKERIGRFTEIQRLFRIVKYNPCFVDAFPFPKMPEDLYESYLKVRDKRAFETAKEQIS</sequence>
<dbReference type="Pfam" id="PF14528">
    <property type="entry name" value="LAGLIDADG_3"/>
    <property type="match status" value="1"/>
</dbReference>
<dbReference type="Gene3D" id="3.10.28.10">
    <property type="entry name" value="Homing endonucleases"/>
    <property type="match status" value="1"/>
</dbReference>
<gene>
    <name evidence="2" type="ORF">LCGC14_2762490</name>
</gene>